<dbReference type="Gene3D" id="3.20.20.30">
    <property type="entry name" value="Luciferase-like domain"/>
    <property type="match status" value="1"/>
</dbReference>
<evidence type="ECO:0000256" key="1">
    <source>
        <dbReference type="ARBA" id="ARBA00023002"/>
    </source>
</evidence>
<dbReference type="InterPro" id="IPR050564">
    <property type="entry name" value="F420-G6PD/mer"/>
</dbReference>
<dbReference type="GO" id="GO:0016705">
    <property type="term" value="F:oxidoreductase activity, acting on paired donors, with incorporation or reduction of molecular oxygen"/>
    <property type="evidence" value="ECO:0007669"/>
    <property type="project" value="InterPro"/>
</dbReference>
<name>H0E1P9_9ACTN</name>
<dbReference type="OrthoDB" id="675245at2"/>
<dbReference type="AlphaFoldDB" id="H0E1P9"/>
<comment type="caution">
    <text evidence="4">The sequence shown here is derived from an EMBL/GenBank/DDBJ whole genome shotgun (WGS) entry which is preliminary data.</text>
</comment>
<organism evidence="4 5">
    <name type="scientific">Patulibacter medicamentivorans</name>
    <dbReference type="NCBI Taxonomy" id="1097667"/>
    <lineage>
        <taxon>Bacteria</taxon>
        <taxon>Bacillati</taxon>
        <taxon>Actinomycetota</taxon>
        <taxon>Thermoleophilia</taxon>
        <taxon>Solirubrobacterales</taxon>
        <taxon>Patulibacteraceae</taxon>
        <taxon>Patulibacter</taxon>
    </lineage>
</organism>
<dbReference type="InterPro" id="IPR036661">
    <property type="entry name" value="Luciferase-like_sf"/>
</dbReference>
<evidence type="ECO:0000313" key="5">
    <source>
        <dbReference type="Proteomes" id="UP000005143"/>
    </source>
</evidence>
<sequence length="353" mass="37450">MTISRPPVGVVLGSALTPEQIPGAGELAEQLGFAAAWVSEDYFFTGGIASAGTILARTNEIDVGLGIVSAVTRHPALLAMEVATLARMHPGRVTAAVGLGLPRWIAQMGLTPESSLAAVRAGVENLRRLLRGEEVTTTKGPFSYDRIKLTHPLPDAPPPVWMGVSGPQMVRLAGEVADGIVVSVMAGVAYVRWARERLAEGADRTSRDPAEIGMNVLTFMSVDEDPARARAAVRHRLAYYLAGRPDSPVTRAYGITEELTAMAAGGPDEVERRMPEQWVDDLAVAGDPAECARKITRLLDAGADTVSLFPCPVERAQDIIRITGRDVLPLIPASYGRKPTGPAGGPAPAPRHH</sequence>
<accession>H0E1P9</accession>
<gene>
    <name evidence="4" type="ORF">PAI11_07110</name>
</gene>
<dbReference type="CDD" id="cd01097">
    <property type="entry name" value="Tetrahydromethanopterin_reductase"/>
    <property type="match status" value="1"/>
</dbReference>
<keyword evidence="1" id="KW-0560">Oxidoreductase</keyword>
<dbReference type="Pfam" id="PF00296">
    <property type="entry name" value="Bac_luciferase"/>
    <property type="match status" value="1"/>
</dbReference>
<evidence type="ECO:0000259" key="3">
    <source>
        <dbReference type="Pfam" id="PF00296"/>
    </source>
</evidence>
<feature type="domain" description="Luciferase-like" evidence="3">
    <location>
        <begin position="18"/>
        <end position="304"/>
    </location>
</feature>
<dbReference type="PANTHER" id="PTHR43244:SF1">
    <property type="entry name" value="5,10-METHYLENETETRAHYDROMETHANOPTERIN REDUCTASE"/>
    <property type="match status" value="1"/>
</dbReference>
<dbReference type="SUPFAM" id="SSF51679">
    <property type="entry name" value="Bacterial luciferase-like"/>
    <property type="match status" value="1"/>
</dbReference>
<evidence type="ECO:0000313" key="4">
    <source>
        <dbReference type="EMBL" id="EHN12392.1"/>
    </source>
</evidence>
<dbReference type="RefSeq" id="WP_007570962.1">
    <property type="nucleotide sequence ID" value="NZ_AGUD01000028.1"/>
</dbReference>
<dbReference type="EMBL" id="AGUD01000028">
    <property type="protein sequence ID" value="EHN12392.1"/>
    <property type="molecule type" value="Genomic_DNA"/>
</dbReference>
<dbReference type="PATRIC" id="fig|1097667.3.peg.708"/>
<evidence type="ECO:0000256" key="2">
    <source>
        <dbReference type="SAM" id="MobiDB-lite"/>
    </source>
</evidence>
<keyword evidence="5" id="KW-1185">Reference proteome</keyword>
<dbReference type="PANTHER" id="PTHR43244">
    <property type="match status" value="1"/>
</dbReference>
<reference evidence="4 5" key="1">
    <citation type="journal article" date="2013" name="Biodegradation">
        <title>Quantitative proteomic analysis of ibuprofen-degrading Patulibacter sp. strain I11.</title>
        <authorList>
            <person name="Almeida B."/>
            <person name="Kjeldal H."/>
            <person name="Lolas I."/>
            <person name="Knudsen A.D."/>
            <person name="Carvalho G."/>
            <person name="Nielsen K.L."/>
            <person name="Barreto Crespo M.T."/>
            <person name="Stensballe A."/>
            <person name="Nielsen J.L."/>
        </authorList>
    </citation>
    <scope>NUCLEOTIDE SEQUENCE [LARGE SCALE GENOMIC DNA]</scope>
    <source>
        <strain evidence="4 5">I11</strain>
    </source>
</reference>
<dbReference type="InterPro" id="IPR011251">
    <property type="entry name" value="Luciferase-like_dom"/>
</dbReference>
<feature type="region of interest" description="Disordered" evidence="2">
    <location>
        <begin position="333"/>
        <end position="353"/>
    </location>
</feature>
<dbReference type="Proteomes" id="UP000005143">
    <property type="component" value="Unassembled WGS sequence"/>
</dbReference>
<protein>
    <submittedName>
        <fullName evidence="4">Luciferase</fullName>
    </submittedName>
</protein>
<proteinExistence type="predicted"/>